<dbReference type="RefSeq" id="WP_313762533.1">
    <property type="nucleotide sequence ID" value="NZ_BAAAVH010000050.1"/>
</dbReference>
<dbReference type="Proteomes" id="UP001596067">
    <property type="component" value="Unassembled WGS sequence"/>
</dbReference>
<proteinExistence type="predicted"/>
<organism evidence="1 2">
    <name type="scientific">Kitasatospora aburaviensis</name>
    <dbReference type="NCBI Taxonomy" id="67265"/>
    <lineage>
        <taxon>Bacteria</taxon>
        <taxon>Bacillati</taxon>
        <taxon>Actinomycetota</taxon>
        <taxon>Actinomycetes</taxon>
        <taxon>Kitasatosporales</taxon>
        <taxon>Streptomycetaceae</taxon>
        <taxon>Kitasatospora</taxon>
    </lineage>
</organism>
<evidence type="ECO:0000313" key="2">
    <source>
        <dbReference type="Proteomes" id="UP001596067"/>
    </source>
</evidence>
<reference evidence="2" key="1">
    <citation type="journal article" date="2019" name="Int. J. Syst. Evol. Microbiol.">
        <title>The Global Catalogue of Microorganisms (GCM) 10K type strain sequencing project: providing services to taxonomists for standard genome sequencing and annotation.</title>
        <authorList>
            <consortium name="The Broad Institute Genomics Platform"/>
            <consortium name="The Broad Institute Genome Sequencing Center for Infectious Disease"/>
            <person name="Wu L."/>
            <person name="Ma J."/>
        </authorList>
    </citation>
    <scope>NUCLEOTIDE SEQUENCE [LARGE SCALE GENOMIC DNA]</scope>
    <source>
        <strain evidence="2">CGMCC 4.1469</strain>
    </source>
</reference>
<protein>
    <submittedName>
        <fullName evidence="1">Uncharacterized protein</fullName>
    </submittedName>
</protein>
<keyword evidence="2" id="KW-1185">Reference proteome</keyword>
<accession>A0ABW1ERB3</accession>
<gene>
    <name evidence="1" type="ORF">ACFP0N_03890</name>
</gene>
<sequence length="79" mass="8622">MGSILTRVTEEQRRAAACALEDLLAVLALAGADLPDAEIDWHYGRLTGSYLIDLGCAPPDRIGRIADLLRKGLRFEQQA</sequence>
<comment type="caution">
    <text evidence="1">The sequence shown here is derived from an EMBL/GenBank/DDBJ whole genome shotgun (WGS) entry which is preliminary data.</text>
</comment>
<name>A0ABW1ERB3_9ACTN</name>
<dbReference type="EMBL" id="JBHSOD010000003">
    <property type="protein sequence ID" value="MFC5884128.1"/>
    <property type="molecule type" value="Genomic_DNA"/>
</dbReference>
<evidence type="ECO:0000313" key="1">
    <source>
        <dbReference type="EMBL" id="MFC5884128.1"/>
    </source>
</evidence>